<keyword evidence="7" id="KW-0812">Transmembrane</keyword>
<evidence type="ECO:0000256" key="3">
    <source>
        <dbReference type="ARBA" id="ARBA00009370"/>
    </source>
</evidence>
<keyword evidence="7" id="KW-1133">Transmembrane helix</keyword>
<feature type="domain" description="Peptidase S26" evidence="9">
    <location>
        <begin position="15"/>
        <end position="202"/>
    </location>
</feature>
<keyword evidence="7" id="KW-0645">Protease</keyword>
<dbReference type="PRINTS" id="PR00727">
    <property type="entry name" value="LEADERPTASE"/>
</dbReference>
<organism evidence="10 11">
    <name type="scientific">Micrococcus lylae</name>
    <dbReference type="NCBI Taxonomy" id="1273"/>
    <lineage>
        <taxon>Bacteria</taxon>
        <taxon>Bacillati</taxon>
        <taxon>Actinomycetota</taxon>
        <taxon>Actinomycetes</taxon>
        <taxon>Micrococcales</taxon>
        <taxon>Micrococcaceae</taxon>
        <taxon>Micrococcus</taxon>
    </lineage>
</organism>
<dbReference type="Pfam" id="PF10502">
    <property type="entry name" value="Peptidase_S26"/>
    <property type="match status" value="1"/>
</dbReference>
<dbReference type="PANTHER" id="PTHR43390:SF1">
    <property type="entry name" value="CHLOROPLAST PROCESSING PEPTIDASE"/>
    <property type="match status" value="1"/>
</dbReference>
<dbReference type="EMBL" id="FUKP01000041">
    <property type="protein sequence ID" value="SJN26608.1"/>
    <property type="molecule type" value="Genomic_DNA"/>
</dbReference>
<proteinExistence type="inferred from homology"/>
<dbReference type="NCBIfam" id="TIGR02227">
    <property type="entry name" value="sigpep_I_bact"/>
    <property type="match status" value="1"/>
</dbReference>
<comment type="subcellular location">
    <subcellularLocation>
        <location evidence="2">Cell membrane</location>
        <topology evidence="2">Single-pass type II membrane protein</topology>
    </subcellularLocation>
    <subcellularLocation>
        <location evidence="7">Membrane</location>
        <topology evidence="7">Single-pass type II membrane protein</topology>
    </subcellularLocation>
</comment>
<reference evidence="10 11" key="1">
    <citation type="submission" date="2017-02" db="EMBL/GenBank/DDBJ databases">
        <authorList>
            <person name="Peterson S.W."/>
        </authorList>
    </citation>
    <scope>NUCLEOTIDE SEQUENCE [LARGE SCALE GENOMIC DNA]</scope>
    <source>
        <strain evidence="10 11">2B3F</strain>
    </source>
</reference>
<dbReference type="InterPro" id="IPR000223">
    <property type="entry name" value="Pept_S26A_signal_pept_1"/>
</dbReference>
<evidence type="ECO:0000256" key="5">
    <source>
        <dbReference type="ARBA" id="ARBA00022801"/>
    </source>
</evidence>
<sequence length="225" mass="24298">MSGSTTWKRVGPTLRQVLVIVAVVLLLTGLIRLFLVRVYHIPSESMEDTLQVGDRVAVSLLVPQVMDLRRGDVVVFRDTKGWLPAVHDDGLVTSVLRVAGLVPERADENVVKRVVGLPGDHVRWEPGDAGLTVNGVEVTEPYLFAGDAPSEEPFDVVVPAGRLWVLGDHRSRSADSRAHRDGPGAGFVSVDDLVGRAEARVWPVSRWGSAGSDPDTFAGVPEASR</sequence>
<dbReference type="PROSITE" id="PS00761">
    <property type="entry name" value="SPASE_I_3"/>
    <property type="match status" value="1"/>
</dbReference>
<evidence type="ECO:0000313" key="11">
    <source>
        <dbReference type="Proteomes" id="UP000196230"/>
    </source>
</evidence>
<dbReference type="RefSeq" id="WP_245829846.1">
    <property type="nucleotide sequence ID" value="NZ_FUKP01000041.1"/>
</dbReference>
<dbReference type="PANTHER" id="PTHR43390">
    <property type="entry name" value="SIGNAL PEPTIDASE I"/>
    <property type="match status" value="1"/>
</dbReference>
<name>A0A1R4J3J4_9MICC</name>
<dbReference type="GO" id="GO:0004252">
    <property type="term" value="F:serine-type endopeptidase activity"/>
    <property type="evidence" value="ECO:0007669"/>
    <property type="project" value="InterPro"/>
</dbReference>
<dbReference type="SUPFAM" id="SSF51306">
    <property type="entry name" value="LexA/Signal peptidase"/>
    <property type="match status" value="1"/>
</dbReference>
<protein>
    <recommendedName>
        <fullName evidence="4 7">Signal peptidase I</fullName>
        <ecNumber evidence="4 7">3.4.21.89</ecNumber>
    </recommendedName>
</protein>
<evidence type="ECO:0000313" key="10">
    <source>
        <dbReference type="EMBL" id="SJN26608.1"/>
    </source>
</evidence>
<keyword evidence="7" id="KW-0472">Membrane</keyword>
<comment type="catalytic activity">
    <reaction evidence="1 7">
        <text>Cleavage of hydrophobic, N-terminal signal or leader sequences from secreted and periplasmic proteins.</text>
        <dbReference type="EC" id="3.4.21.89"/>
    </reaction>
</comment>
<evidence type="ECO:0000256" key="2">
    <source>
        <dbReference type="ARBA" id="ARBA00004401"/>
    </source>
</evidence>
<dbReference type="CDD" id="cd06530">
    <property type="entry name" value="S26_SPase_I"/>
    <property type="match status" value="1"/>
</dbReference>
<dbReference type="GO" id="GO:0005886">
    <property type="term" value="C:plasma membrane"/>
    <property type="evidence" value="ECO:0007669"/>
    <property type="project" value="UniProtKB-SubCell"/>
</dbReference>
<dbReference type="GO" id="GO:0006465">
    <property type="term" value="P:signal peptide processing"/>
    <property type="evidence" value="ECO:0007669"/>
    <property type="project" value="InterPro"/>
</dbReference>
<feature type="region of interest" description="Disordered" evidence="8">
    <location>
        <begin position="205"/>
        <end position="225"/>
    </location>
</feature>
<dbReference type="AlphaFoldDB" id="A0A1R4J3J4"/>
<dbReference type="Proteomes" id="UP000196230">
    <property type="component" value="Unassembled WGS sequence"/>
</dbReference>
<keyword evidence="5 7" id="KW-0378">Hydrolase</keyword>
<evidence type="ECO:0000256" key="1">
    <source>
        <dbReference type="ARBA" id="ARBA00000677"/>
    </source>
</evidence>
<gene>
    <name evidence="10" type="ORF">FM125_06245</name>
</gene>
<dbReference type="Gene3D" id="2.10.109.10">
    <property type="entry name" value="Umud Fragment, subunit A"/>
    <property type="match status" value="1"/>
</dbReference>
<evidence type="ECO:0000256" key="7">
    <source>
        <dbReference type="RuleBase" id="RU362042"/>
    </source>
</evidence>
<feature type="active site" evidence="6">
    <location>
        <position position="112"/>
    </location>
</feature>
<evidence type="ECO:0000256" key="4">
    <source>
        <dbReference type="ARBA" id="ARBA00013208"/>
    </source>
</evidence>
<feature type="active site" evidence="6">
    <location>
        <position position="45"/>
    </location>
</feature>
<evidence type="ECO:0000259" key="9">
    <source>
        <dbReference type="Pfam" id="PF10502"/>
    </source>
</evidence>
<dbReference type="InterPro" id="IPR036286">
    <property type="entry name" value="LexA/Signal_pep-like_sf"/>
</dbReference>
<evidence type="ECO:0000256" key="8">
    <source>
        <dbReference type="SAM" id="MobiDB-lite"/>
    </source>
</evidence>
<accession>A0A1R4J3J4</accession>
<dbReference type="InterPro" id="IPR019533">
    <property type="entry name" value="Peptidase_S26"/>
</dbReference>
<dbReference type="GO" id="GO:0009003">
    <property type="term" value="F:signal peptidase activity"/>
    <property type="evidence" value="ECO:0007669"/>
    <property type="project" value="UniProtKB-EC"/>
</dbReference>
<comment type="similarity">
    <text evidence="3 7">Belongs to the peptidase S26 family.</text>
</comment>
<evidence type="ECO:0000256" key="6">
    <source>
        <dbReference type="PIRSR" id="PIRSR600223-1"/>
    </source>
</evidence>
<dbReference type="EC" id="3.4.21.89" evidence="4 7"/>
<dbReference type="InterPro" id="IPR019758">
    <property type="entry name" value="Pept_S26A_signal_pept_1_CS"/>
</dbReference>
<feature type="transmembrane region" description="Helical" evidence="7">
    <location>
        <begin position="17"/>
        <end position="36"/>
    </location>
</feature>